<accession>A0A2C9WH54</accession>
<reference evidence="8" key="1">
    <citation type="journal article" date="2016" name="Nat. Biotechnol.">
        <title>Sequencing wild and cultivated cassava and related species reveals extensive interspecific hybridization and genetic diversity.</title>
        <authorList>
            <person name="Bredeson J.V."/>
            <person name="Lyons J.B."/>
            <person name="Prochnik S.E."/>
            <person name="Wu G.A."/>
            <person name="Ha C.M."/>
            <person name="Edsinger-Gonzales E."/>
            <person name="Grimwood J."/>
            <person name="Schmutz J."/>
            <person name="Rabbi I.Y."/>
            <person name="Egesi C."/>
            <person name="Nauluvula P."/>
            <person name="Lebot V."/>
            <person name="Ndunguru J."/>
            <person name="Mkamilo G."/>
            <person name="Bart R.S."/>
            <person name="Setter T.L."/>
            <person name="Gleadow R.M."/>
            <person name="Kulakow P."/>
            <person name="Ferguson M.E."/>
            <person name="Rounsley S."/>
            <person name="Rokhsar D.S."/>
        </authorList>
    </citation>
    <scope>NUCLEOTIDE SEQUENCE [LARGE SCALE GENOMIC DNA]</scope>
    <source>
        <strain evidence="8">cv. AM560-2</strain>
    </source>
</reference>
<evidence type="ECO:0000256" key="2">
    <source>
        <dbReference type="ARBA" id="ARBA00022473"/>
    </source>
</evidence>
<gene>
    <name evidence="7" type="ORF">MANES_01G029500v8</name>
</gene>
<keyword evidence="4" id="KW-0379">Hydroxylation</keyword>
<feature type="compositionally biased region" description="Basic and acidic residues" evidence="5">
    <location>
        <begin position="126"/>
        <end position="136"/>
    </location>
</feature>
<dbReference type="STRING" id="3983.A0A2C9WH54"/>
<proteinExistence type="inferred from homology"/>
<evidence type="ECO:0000256" key="5">
    <source>
        <dbReference type="SAM" id="MobiDB-lite"/>
    </source>
</evidence>
<evidence type="ECO:0000313" key="7">
    <source>
        <dbReference type="EMBL" id="OAY59399.1"/>
    </source>
</evidence>
<dbReference type="InterPro" id="IPR039618">
    <property type="entry name" value="CLE9-13"/>
</dbReference>
<protein>
    <submittedName>
        <fullName evidence="7">Uncharacterized protein</fullName>
    </submittedName>
</protein>
<feature type="region of interest" description="Disordered" evidence="5">
    <location>
        <begin position="113"/>
        <end position="146"/>
    </location>
</feature>
<keyword evidence="6" id="KW-0472">Membrane</keyword>
<name>A0A2C9WH54_MANES</name>
<dbReference type="Proteomes" id="UP000091857">
    <property type="component" value="Chromosome 1"/>
</dbReference>
<evidence type="ECO:0000256" key="1">
    <source>
        <dbReference type="ARBA" id="ARBA00005416"/>
    </source>
</evidence>
<dbReference type="PANTHER" id="PTHR34359">
    <property type="entry name" value="CLAVATA3/ESR (CLE)-RELATED PROTEIN 10"/>
    <property type="match status" value="1"/>
</dbReference>
<keyword evidence="2" id="KW-0217">Developmental protein</keyword>
<evidence type="ECO:0000256" key="6">
    <source>
        <dbReference type="SAM" id="Phobius"/>
    </source>
</evidence>
<sequence>MGLLLCIKTLSSLLSPSSFSFSSVSSPLSLSTSPSITFSSSPTMSRHSLLFIFSFLFLLLFVISSAANLPNPTSPAVSSSRNNRQPLFCGSFSRKSSTRSLCIHFHRMNPQVLVPPPPTSPPSEEIDPRYGVEKRLVPSGPNPLHN</sequence>
<keyword evidence="8" id="KW-1185">Reference proteome</keyword>
<dbReference type="PANTHER" id="PTHR34359:SF5">
    <property type="entry name" value="CLAVATA3_ESR (CLE)-RELATED PROTEIN 9"/>
    <property type="match status" value="1"/>
</dbReference>
<dbReference type="GO" id="GO:0030154">
    <property type="term" value="P:cell differentiation"/>
    <property type="evidence" value="ECO:0007669"/>
    <property type="project" value="UniProtKB-KW"/>
</dbReference>
<keyword evidence="3" id="KW-0221">Differentiation</keyword>
<evidence type="ECO:0000256" key="4">
    <source>
        <dbReference type="ARBA" id="ARBA00023278"/>
    </source>
</evidence>
<feature type="transmembrane region" description="Helical" evidence="6">
    <location>
        <begin position="49"/>
        <end position="69"/>
    </location>
</feature>
<keyword evidence="6" id="KW-1133">Transmembrane helix</keyword>
<dbReference type="EMBL" id="CM004387">
    <property type="protein sequence ID" value="OAY59399.1"/>
    <property type="molecule type" value="Genomic_DNA"/>
</dbReference>
<evidence type="ECO:0000313" key="8">
    <source>
        <dbReference type="Proteomes" id="UP000091857"/>
    </source>
</evidence>
<evidence type="ECO:0000256" key="3">
    <source>
        <dbReference type="ARBA" id="ARBA00022782"/>
    </source>
</evidence>
<comment type="similarity">
    <text evidence="1">Belongs to the CLV3/ESR signal peptide family.</text>
</comment>
<keyword evidence="6" id="KW-0812">Transmembrane</keyword>
<organism evidence="7 8">
    <name type="scientific">Manihot esculenta</name>
    <name type="common">Cassava</name>
    <name type="synonym">Jatropha manihot</name>
    <dbReference type="NCBI Taxonomy" id="3983"/>
    <lineage>
        <taxon>Eukaryota</taxon>
        <taxon>Viridiplantae</taxon>
        <taxon>Streptophyta</taxon>
        <taxon>Embryophyta</taxon>
        <taxon>Tracheophyta</taxon>
        <taxon>Spermatophyta</taxon>
        <taxon>Magnoliopsida</taxon>
        <taxon>eudicotyledons</taxon>
        <taxon>Gunneridae</taxon>
        <taxon>Pentapetalae</taxon>
        <taxon>rosids</taxon>
        <taxon>fabids</taxon>
        <taxon>Malpighiales</taxon>
        <taxon>Euphorbiaceae</taxon>
        <taxon>Crotonoideae</taxon>
        <taxon>Manihoteae</taxon>
        <taxon>Manihot</taxon>
    </lineage>
</organism>
<dbReference type="AlphaFoldDB" id="A0A2C9WH54"/>
<comment type="caution">
    <text evidence="7">The sequence shown here is derived from an EMBL/GenBank/DDBJ whole genome shotgun (WGS) entry which is preliminary data.</text>
</comment>
<dbReference type="Gramene" id="Manes.01G029500.1.v8.1">
    <property type="protein sequence ID" value="Manes.01G029500.1.v8.1.CDS.1"/>
    <property type="gene ID" value="Manes.01G029500.v8.1"/>
</dbReference>